<gene>
    <name evidence="2" type="ORF">O181_005869</name>
</gene>
<protein>
    <recommendedName>
        <fullName evidence="4">Transposase Tc1-like domain-containing protein</fullName>
    </recommendedName>
</protein>
<evidence type="ECO:0008006" key="4">
    <source>
        <dbReference type="Google" id="ProtNLM"/>
    </source>
</evidence>
<evidence type="ECO:0000313" key="3">
    <source>
        <dbReference type="Proteomes" id="UP000765509"/>
    </source>
</evidence>
<organism evidence="2 3">
    <name type="scientific">Austropuccinia psidii MF-1</name>
    <dbReference type="NCBI Taxonomy" id="1389203"/>
    <lineage>
        <taxon>Eukaryota</taxon>
        <taxon>Fungi</taxon>
        <taxon>Dikarya</taxon>
        <taxon>Basidiomycota</taxon>
        <taxon>Pucciniomycotina</taxon>
        <taxon>Pucciniomycetes</taxon>
        <taxon>Pucciniales</taxon>
        <taxon>Sphaerophragmiaceae</taxon>
        <taxon>Austropuccinia</taxon>
    </lineage>
</organism>
<accession>A0A9Q3BIB2</accession>
<sequence length="215" mass="24735">MSAPPTLHECIKAPPRRHAPSQPPFSSYIRPCRGANHHGLGHNEEIRAFWNRPDRKENQTPTNYDCTRLARTQGCRLTVAQVIDLLTHQVSTQTIQNKIHKLGKQSCISPKKPYLQPQDFQGRLAFAHAYRHWIINNWAWVIWKDKSAFKLGKKVDWVCVLRTPQEKWQLENLAVNHQSGCQTLMVWGAFCAAMQAPLVFLNGQMTLAKMVQQVY</sequence>
<keyword evidence="3" id="KW-1185">Reference proteome</keyword>
<dbReference type="Proteomes" id="UP000765509">
    <property type="component" value="Unassembled WGS sequence"/>
</dbReference>
<dbReference type="InterPro" id="IPR036397">
    <property type="entry name" value="RNaseH_sf"/>
</dbReference>
<dbReference type="EMBL" id="AVOT02001223">
    <property type="protein sequence ID" value="MBW0466154.1"/>
    <property type="molecule type" value="Genomic_DNA"/>
</dbReference>
<evidence type="ECO:0000256" key="1">
    <source>
        <dbReference type="SAM" id="MobiDB-lite"/>
    </source>
</evidence>
<reference evidence="2" key="1">
    <citation type="submission" date="2021-03" db="EMBL/GenBank/DDBJ databases">
        <title>Draft genome sequence of rust myrtle Austropuccinia psidii MF-1, a brazilian biotype.</title>
        <authorList>
            <person name="Quecine M.C."/>
            <person name="Pachon D.M.R."/>
            <person name="Bonatelli M.L."/>
            <person name="Correr F.H."/>
            <person name="Franceschini L.M."/>
            <person name="Leite T.F."/>
            <person name="Margarido G.R.A."/>
            <person name="Almeida C.A."/>
            <person name="Ferrarezi J.A."/>
            <person name="Labate C.A."/>
        </authorList>
    </citation>
    <scope>NUCLEOTIDE SEQUENCE</scope>
    <source>
        <strain evidence="2">MF-1</strain>
    </source>
</reference>
<dbReference type="GO" id="GO:0003676">
    <property type="term" value="F:nucleic acid binding"/>
    <property type="evidence" value="ECO:0007669"/>
    <property type="project" value="InterPro"/>
</dbReference>
<evidence type="ECO:0000313" key="2">
    <source>
        <dbReference type="EMBL" id="MBW0466154.1"/>
    </source>
</evidence>
<dbReference type="AlphaFoldDB" id="A0A9Q3BIB2"/>
<comment type="caution">
    <text evidence="2">The sequence shown here is derived from an EMBL/GenBank/DDBJ whole genome shotgun (WGS) entry which is preliminary data.</text>
</comment>
<dbReference type="Gene3D" id="3.30.420.10">
    <property type="entry name" value="Ribonuclease H-like superfamily/Ribonuclease H"/>
    <property type="match status" value="1"/>
</dbReference>
<feature type="region of interest" description="Disordered" evidence="1">
    <location>
        <begin position="1"/>
        <end position="24"/>
    </location>
</feature>
<name>A0A9Q3BIB2_9BASI</name>
<proteinExistence type="predicted"/>